<dbReference type="EMBL" id="KQ947426">
    <property type="protein sequence ID" value="KUJ11504.1"/>
    <property type="molecule type" value="Genomic_DNA"/>
</dbReference>
<dbReference type="STRING" id="149040.A0A194WV13"/>
<dbReference type="InParanoid" id="A0A194WV13"/>
<dbReference type="InterPro" id="IPR015814">
    <property type="entry name" value="Pgluconate_DH_NAD-bd_C"/>
</dbReference>
<keyword evidence="3" id="KW-1185">Reference proteome</keyword>
<dbReference type="KEGG" id="psco:LY89DRAFT_700170"/>
<dbReference type="SUPFAM" id="SSF51735">
    <property type="entry name" value="NAD(P)-binding Rossmann-fold domains"/>
    <property type="match status" value="1"/>
</dbReference>
<feature type="domain" description="Phosphogluconate dehydrogenase NAD-binding putative C-terminal" evidence="1">
    <location>
        <begin position="192"/>
        <end position="262"/>
    </location>
</feature>
<dbReference type="Proteomes" id="UP000070700">
    <property type="component" value="Unassembled WGS sequence"/>
</dbReference>
<dbReference type="Pfam" id="PF09130">
    <property type="entry name" value="DUF1932"/>
    <property type="match status" value="1"/>
</dbReference>
<protein>
    <submittedName>
        <fullName evidence="2">6-phosphogluconate dehydrogenase C-terminal domain-like protein</fullName>
    </submittedName>
</protein>
<dbReference type="InterPro" id="IPR008927">
    <property type="entry name" value="6-PGluconate_DH-like_C_sf"/>
</dbReference>
<accession>A0A194WV13</accession>
<name>A0A194WV13_MOLSC</name>
<dbReference type="InterPro" id="IPR036291">
    <property type="entry name" value="NAD(P)-bd_dom_sf"/>
</dbReference>
<reference evidence="2 3" key="1">
    <citation type="submission" date="2015-10" db="EMBL/GenBank/DDBJ databases">
        <title>Full genome of DAOMC 229536 Phialocephala scopiformis, a fungal endophyte of spruce producing the potent anti-insectan compound rugulosin.</title>
        <authorList>
            <consortium name="DOE Joint Genome Institute"/>
            <person name="Walker A.K."/>
            <person name="Frasz S.L."/>
            <person name="Seifert K.A."/>
            <person name="Miller J.D."/>
            <person name="Mondo S.J."/>
            <person name="Labutti K."/>
            <person name="Lipzen A."/>
            <person name="Dockter R."/>
            <person name="Kennedy M."/>
            <person name="Grigoriev I.V."/>
            <person name="Spatafora J.W."/>
        </authorList>
    </citation>
    <scope>NUCLEOTIDE SEQUENCE [LARGE SCALE GENOMIC DNA]</scope>
    <source>
        <strain evidence="2 3">CBS 120377</strain>
    </source>
</reference>
<dbReference type="Gene3D" id="3.40.50.720">
    <property type="entry name" value="NAD(P)-binding Rossmann-like Domain"/>
    <property type="match status" value="1"/>
</dbReference>
<dbReference type="AlphaFoldDB" id="A0A194WV13"/>
<evidence type="ECO:0000313" key="3">
    <source>
        <dbReference type="Proteomes" id="UP000070700"/>
    </source>
</evidence>
<dbReference type="SUPFAM" id="SSF48179">
    <property type="entry name" value="6-phosphogluconate dehydrogenase C-terminal domain-like"/>
    <property type="match status" value="1"/>
</dbReference>
<dbReference type="GeneID" id="28826832"/>
<dbReference type="OrthoDB" id="9988102at2759"/>
<dbReference type="InterPro" id="IPR013328">
    <property type="entry name" value="6PGD_dom2"/>
</dbReference>
<proteinExistence type="predicted"/>
<dbReference type="RefSeq" id="XP_018065859.1">
    <property type="nucleotide sequence ID" value="XM_018217106.1"/>
</dbReference>
<organism evidence="2 3">
    <name type="scientific">Mollisia scopiformis</name>
    <name type="common">Conifer needle endophyte fungus</name>
    <name type="synonym">Phialocephala scopiformis</name>
    <dbReference type="NCBI Taxonomy" id="149040"/>
    <lineage>
        <taxon>Eukaryota</taxon>
        <taxon>Fungi</taxon>
        <taxon>Dikarya</taxon>
        <taxon>Ascomycota</taxon>
        <taxon>Pezizomycotina</taxon>
        <taxon>Leotiomycetes</taxon>
        <taxon>Helotiales</taxon>
        <taxon>Mollisiaceae</taxon>
        <taxon>Mollisia</taxon>
    </lineage>
</organism>
<evidence type="ECO:0000259" key="1">
    <source>
        <dbReference type="Pfam" id="PF09130"/>
    </source>
</evidence>
<gene>
    <name evidence="2" type="ORF">LY89DRAFT_700170</name>
</gene>
<evidence type="ECO:0000313" key="2">
    <source>
        <dbReference type="EMBL" id="KUJ11504.1"/>
    </source>
</evidence>
<dbReference type="Gene3D" id="1.10.1040.10">
    <property type="entry name" value="N-(1-d-carboxylethyl)-l-norvaline Dehydrogenase, domain 2"/>
    <property type="match status" value="1"/>
</dbReference>
<sequence length="289" mass="31205">MGDMGLGIASLLVKYSYPVITDLNGRSPNTVARAEAAGVKDVSFLDLLSEASIVLSVLPPGHALSLAERTASLIGIASRDRKDKLVFIDLNAISPSLARNISLVIENSGVTFIDGSILAYPSKQLDDGTWFRPSIPISGPDFPSSPFTSELTSLLNMHHISPSIGAASGLKMCFSAINKGLTAISIQAYSTAHNLGVLEELGDYMEKYFPALHRVIDGAIVASQKKAYRWVNEMEEIESCFVEEGGWDKGIFGGAAEVFRFVREIQPKGEVKAVVQEVSGALRRRRKSC</sequence>